<dbReference type="Pfam" id="PF00172">
    <property type="entry name" value="Zn_clus"/>
    <property type="match status" value="1"/>
</dbReference>
<dbReference type="SUPFAM" id="SSF57701">
    <property type="entry name" value="Zn2/Cys6 DNA-binding domain"/>
    <property type="match status" value="1"/>
</dbReference>
<comment type="subcellular location">
    <subcellularLocation>
        <location evidence="1">Nucleus</location>
    </subcellularLocation>
</comment>
<gene>
    <name evidence="6" type="ORF">EK21DRAFT_75330</name>
</gene>
<keyword evidence="2" id="KW-0479">Metal-binding</keyword>
<evidence type="ECO:0000256" key="3">
    <source>
        <dbReference type="ARBA" id="ARBA00023242"/>
    </source>
</evidence>
<dbReference type="GO" id="GO:0003677">
    <property type="term" value="F:DNA binding"/>
    <property type="evidence" value="ECO:0007669"/>
    <property type="project" value="InterPro"/>
</dbReference>
<dbReference type="GO" id="GO:0000981">
    <property type="term" value="F:DNA-binding transcription factor activity, RNA polymerase II-specific"/>
    <property type="evidence" value="ECO:0007669"/>
    <property type="project" value="InterPro"/>
</dbReference>
<dbReference type="OrthoDB" id="2269373at2759"/>
<dbReference type="CDD" id="cd12148">
    <property type="entry name" value="fungal_TF_MHR"/>
    <property type="match status" value="1"/>
</dbReference>
<dbReference type="Pfam" id="PF04082">
    <property type="entry name" value="Fungal_trans"/>
    <property type="match status" value="1"/>
</dbReference>
<dbReference type="GO" id="GO:0005634">
    <property type="term" value="C:nucleus"/>
    <property type="evidence" value="ECO:0007669"/>
    <property type="project" value="UniProtKB-SubCell"/>
</dbReference>
<feature type="region of interest" description="Disordered" evidence="4">
    <location>
        <begin position="634"/>
        <end position="653"/>
    </location>
</feature>
<dbReference type="InterPro" id="IPR050613">
    <property type="entry name" value="Sec_Metabolite_Reg"/>
</dbReference>
<dbReference type="AlphaFoldDB" id="A0A9P4H1Z6"/>
<feature type="domain" description="Zn(2)-C6 fungal-type" evidence="5">
    <location>
        <begin position="14"/>
        <end position="43"/>
    </location>
</feature>
<dbReference type="Gene3D" id="4.10.240.10">
    <property type="entry name" value="Zn(2)-C6 fungal-type DNA-binding domain"/>
    <property type="match status" value="1"/>
</dbReference>
<feature type="region of interest" description="Disordered" evidence="4">
    <location>
        <begin position="149"/>
        <end position="195"/>
    </location>
</feature>
<evidence type="ECO:0000313" key="6">
    <source>
        <dbReference type="EMBL" id="KAF2025879.1"/>
    </source>
</evidence>
<organism evidence="6 7">
    <name type="scientific">Setomelanomma holmii</name>
    <dbReference type="NCBI Taxonomy" id="210430"/>
    <lineage>
        <taxon>Eukaryota</taxon>
        <taxon>Fungi</taxon>
        <taxon>Dikarya</taxon>
        <taxon>Ascomycota</taxon>
        <taxon>Pezizomycotina</taxon>
        <taxon>Dothideomycetes</taxon>
        <taxon>Pleosporomycetidae</taxon>
        <taxon>Pleosporales</taxon>
        <taxon>Pleosporineae</taxon>
        <taxon>Phaeosphaeriaceae</taxon>
        <taxon>Setomelanomma</taxon>
    </lineage>
</organism>
<dbReference type="PANTHER" id="PTHR31001">
    <property type="entry name" value="UNCHARACTERIZED TRANSCRIPTIONAL REGULATORY PROTEIN"/>
    <property type="match status" value="1"/>
</dbReference>
<evidence type="ECO:0000256" key="2">
    <source>
        <dbReference type="ARBA" id="ARBA00022723"/>
    </source>
</evidence>
<dbReference type="EMBL" id="ML978254">
    <property type="protein sequence ID" value="KAF2025879.1"/>
    <property type="molecule type" value="Genomic_DNA"/>
</dbReference>
<dbReference type="Proteomes" id="UP000799777">
    <property type="component" value="Unassembled WGS sequence"/>
</dbReference>
<dbReference type="GO" id="GO:0006351">
    <property type="term" value="P:DNA-templated transcription"/>
    <property type="evidence" value="ECO:0007669"/>
    <property type="project" value="InterPro"/>
</dbReference>
<name>A0A9P4H1Z6_9PLEO</name>
<dbReference type="InterPro" id="IPR001138">
    <property type="entry name" value="Zn2Cys6_DnaBD"/>
</dbReference>
<evidence type="ECO:0000256" key="4">
    <source>
        <dbReference type="SAM" id="MobiDB-lite"/>
    </source>
</evidence>
<sequence>MSTSPDPSSRPMFACIRCAERKVRCDRQRPCSACTKHNKECIFSPTKQPRKRNRRIKVQSLVDQLGHYESLLQKNGIVPTVVVNTTATDIADRTSQNHASDAVRAQVKEAVSFEIQSNQCSGEAAPTRGNAPFTYRSVASVTRVSSGGFLTAKQSHDPDKSAEFSDTSSDDSDSGQGFVLSSGFKSSKRPRHPSPGTMHKLWEVFVENVDPLTKIVHVPTLRPAVHRAMNDTTGLPRSFEALLFAIYGVAIMSIQDDECQKHFSEDRRHLLSRYTSLAGRALSRARLMETTNLVVLQALLLHLLSVRDIYAPRAVWQANPNAWLRIAQTMGLERDGNLLGLSPFETELRRRIWWQLKLHDFRTAELCGLAKFRDLDLGPESPRWPTNINDDQLHPGMTAINGESGKVTDVVFVAFRCEMTNFAASCVAEFRKQGKDPSMWALHNQDQAEKARAFEKLQDTLETKYLRYCDPSRPLHLLTMLVGRYGMNVVKFLTNHPRKWISLEQTPLEERKLVWDVSIQLLEQHDMVQSNPMLRSFAWHAAYFQQWHAFIHVLDILRADPLHADATKAWKLISNTYENTPEMFLNMKKPLHIAVAKLCLRAYDARETAVRNAKLYSEATPAFIVRLRHQREASKAKHQAQVTKSKQNSETVKHNQGIIHIEPHSALVSGHNSDIPTYDFTQQNYPEAVHDMDQITFDAQNDPFGFFTDFNVTHMDDETKNFGFGTDQDRFMNDLDMRDIDWEQWDAWLAESNVMRPCPT</sequence>
<dbReference type="PROSITE" id="PS50048">
    <property type="entry name" value="ZN2_CY6_FUNGAL_2"/>
    <property type="match status" value="1"/>
</dbReference>
<dbReference type="InterPro" id="IPR036864">
    <property type="entry name" value="Zn2-C6_fun-type_DNA-bd_sf"/>
</dbReference>
<comment type="caution">
    <text evidence="6">The sequence shown here is derived from an EMBL/GenBank/DDBJ whole genome shotgun (WGS) entry which is preliminary data.</text>
</comment>
<dbReference type="PROSITE" id="PS00463">
    <property type="entry name" value="ZN2_CY6_FUNGAL_1"/>
    <property type="match status" value="1"/>
</dbReference>
<dbReference type="SMART" id="SM00066">
    <property type="entry name" value="GAL4"/>
    <property type="match status" value="1"/>
</dbReference>
<feature type="compositionally biased region" description="Polar residues" evidence="4">
    <location>
        <begin position="640"/>
        <end position="650"/>
    </location>
</feature>
<keyword evidence="7" id="KW-1185">Reference proteome</keyword>
<evidence type="ECO:0000256" key="1">
    <source>
        <dbReference type="ARBA" id="ARBA00004123"/>
    </source>
</evidence>
<feature type="compositionally biased region" description="Basic and acidic residues" evidence="4">
    <location>
        <begin position="154"/>
        <end position="163"/>
    </location>
</feature>
<dbReference type="GO" id="GO:0008270">
    <property type="term" value="F:zinc ion binding"/>
    <property type="evidence" value="ECO:0007669"/>
    <property type="project" value="InterPro"/>
</dbReference>
<evidence type="ECO:0000259" key="5">
    <source>
        <dbReference type="PROSITE" id="PS50048"/>
    </source>
</evidence>
<accession>A0A9P4H1Z6</accession>
<keyword evidence="3" id="KW-0539">Nucleus</keyword>
<dbReference type="PANTHER" id="PTHR31001:SF85">
    <property type="entry name" value="ZN(II)2CYS6 TRANSCRIPTION FACTOR (EUROFUNG)"/>
    <property type="match status" value="1"/>
</dbReference>
<dbReference type="InterPro" id="IPR007219">
    <property type="entry name" value="XnlR_reg_dom"/>
</dbReference>
<reference evidence="6" key="1">
    <citation type="journal article" date="2020" name="Stud. Mycol.">
        <title>101 Dothideomycetes genomes: a test case for predicting lifestyles and emergence of pathogens.</title>
        <authorList>
            <person name="Haridas S."/>
            <person name="Albert R."/>
            <person name="Binder M."/>
            <person name="Bloem J."/>
            <person name="Labutti K."/>
            <person name="Salamov A."/>
            <person name="Andreopoulos B."/>
            <person name="Baker S."/>
            <person name="Barry K."/>
            <person name="Bills G."/>
            <person name="Bluhm B."/>
            <person name="Cannon C."/>
            <person name="Castanera R."/>
            <person name="Culley D."/>
            <person name="Daum C."/>
            <person name="Ezra D."/>
            <person name="Gonzalez J."/>
            <person name="Henrissat B."/>
            <person name="Kuo A."/>
            <person name="Liang C."/>
            <person name="Lipzen A."/>
            <person name="Lutzoni F."/>
            <person name="Magnuson J."/>
            <person name="Mondo S."/>
            <person name="Nolan M."/>
            <person name="Ohm R."/>
            <person name="Pangilinan J."/>
            <person name="Park H.-J."/>
            <person name="Ramirez L."/>
            <person name="Alfaro M."/>
            <person name="Sun H."/>
            <person name="Tritt A."/>
            <person name="Yoshinaga Y."/>
            <person name="Zwiers L.-H."/>
            <person name="Turgeon B."/>
            <person name="Goodwin S."/>
            <person name="Spatafora J."/>
            <person name="Crous P."/>
            <person name="Grigoriev I."/>
        </authorList>
    </citation>
    <scope>NUCLEOTIDE SEQUENCE</scope>
    <source>
        <strain evidence="6">CBS 110217</strain>
    </source>
</reference>
<protein>
    <recommendedName>
        <fullName evidence="5">Zn(2)-C6 fungal-type domain-containing protein</fullName>
    </recommendedName>
</protein>
<evidence type="ECO:0000313" key="7">
    <source>
        <dbReference type="Proteomes" id="UP000799777"/>
    </source>
</evidence>
<dbReference type="CDD" id="cd00067">
    <property type="entry name" value="GAL4"/>
    <property type="match status" value="1"/>
</dbReference>
<proteinExistence type="predicted"/>